<reference evidence="6" key="1">
    <citation type="journal article" date="2018" name="Genome Biol. Evol.">
        <title>Genomics and development of Lentinus tigrinus, a white-rot wood-decaying mushroom with dimorphic fruiting bodies.</title>
        <authorList>
            <person name="Wu B."/>
            <person name="Xu Z."/>
            <person name="Knudson A."/>
            <person name="Carlson A."/>
            <person name="Chen N."/>
            <person name="Kovaka S."/>
            <person name="LaButti K."/>
            <person name="Lipzen A."/>
            <person name="Pennachio C."/>
            <person name="Riley R."/>
            <person name="Schakwitz W."/>
            <person name="Umezawa K."/>
            <person name="Ohm R.A."/>
            <person name="Grigoriev I.V."/>
            <person name="Nagy L.G."/>
            <person name="Gibbons J."/>
            <person name="Hibbett D."/>
        </authorList>
    </citation>
    <scope>NUCLEOTIDE SEQUENCE [LARGE SCALE GENOMIC DNA]</scope>
    <source>
        <strain evidence="6">ALCF2SS1-6</strain>
    </source>
</reference>
<feature type="binding site" evidence="4">
    <location>
        <position position="154"/>
    </location>
    <ligand>
        <name>S-adenosyl-L-methionine</name>
        <dbReference type="ChEBI" id="CHEBI:59789"/>
    </ligand>
</feature>
<comment type="subcellular location">
    <subcellularLocation>
        <location evidence="4">Nucleus</location>
        <location evidence="4">Nucleolus</location>
    </subcellularLocation>
</comment>
<dbReference type="EMBL" id="ML122251">
    <property type="protein sequence ID" value="RPD65870.1"/>
    <property type="molecule type" value="Genomic_DNA"/>
</dbReference>
<keyword evidence="2 4" id="KW-0808">Transferase</keyword>
<feature type="compositionally biased region" description="Low complexity" evidence="5">
    <location>
        <begin position="12"/>
        <end position="38"/>
    </location>
</feature>
<keyword evidence="3 4" id="KW-0949">S-adenosyl-L-methionine</keyword>
<dbReference type="AlphaFoldDB" id="A0A5C2SQE6"/>
<dbReference type="GO" id="GO:0016433">
    <property type="term" value="F:rRNA (adenine) methyltransferase activity"/>
    <property type="evidence" value="ECO:0007669"/>
    <property type="project" value="UniProtKB-UniRule"/>
</dbReference>
<sequence length="296" mass="33654">MPKARKHKRKAPVTAVAAASDHAAQQASSSSSRPQATRTTIRRFHVLIKRQAQLQQIVHGSNAESQSTKTELARVEQEIEDLGGLAAYQRMSTIGQGKDRGGGSEKVLISWMRDMGLHEPPTRTAGRLRLLEVGALKADNYASCQTWIDVSPIDLHAQHPDIREQDFLLMDPDEHREKWDVISLSLVLNFPPNPKDRGQMLCLAHTMLRPDGLLFVALPLPCILNSRYMTPDHFDGLMRSIGFEQVHTRWKEGGKMAYWLYRRRPQPASTTYQDHLLYKKKTVFRQGDRNNFVILL</sequence>
<dbReference type="SUPFAM" id="SSF53335">
    <property type="entry name" value="S-adenosyl-L-methionine-dependent methyltransferases"/>
    <property type="match status" value="1"/>
</dbReference>
<evidence type="ECO:0000256" key="3">
    <source>
        <dbReference type="ARBA" id="ARBA00022691"/>
    </source>
</evidence>
<dbReference type="Proteomes" id="UP000313359">
    <property type="component" value="Unassembled WGS sequence"/>
</dbReference>
<evidence type="ECO:0000256" key="4">
    <source>
        <dbReference type="HAMAP-Rule" id="MF_03044"/>
    </source>
</evidence>
<feature type="region of interest" description="Disordered" evidence="5">
    <location>
        <begin position="1"/>
        <end position="38"/>
    </location>
</feature>
<accession>A0A5C2SQE6</accession>
<dbReference type="Gene3D" id="3.40.50.150">
    <property type="entry name" value="Vaccinia Virus protein VP39"/>
    <property type="match status" value="1"/>
</dbReference>
<dbReference type="OrthoDB" id="5954793at2759"/>
<proteinExistence type="inferred from homology"/>
<comment type="function">
    <text evidence="4">S-adenosyl-L-methionine-dependent methyltransferase that specifically methylates the N(1) position of an adenine present in helix 65 in 25S rRNA.</text>
</comment>
<evidence type="ECO:0000313" key="7">
    <source>
        <dbReference type="Proteomes" id="UP000313359"/>
    </source>
</evidence>
<dbReference type="EC" id="2.1.1.-" evidence="4"/>
<dbReference type="PANTHER" id="PTHR21008:SF1">
    <property type="entry name" value="25S RRNA (ADENINE(2142)-N(1))-METHYLTRANSFERASE"/>
    <property type="match status" value="1"/>
</dbReference>
<name>A0A5C2SQE6_9APHY</name>
<keyword evidence="4" id="KW-0539">Nucleus</keyword>
<gene>
    <name evidence="6" type="ORF">L227DRAFT_606038</name>
</gene>
<feature type="binding site" evidence="4">
    <location>
        <position position="134"/>
    </location>
    <ligand>
        <name>S-adenosyl-L-methionine</name>
        <dbReference type="ChEBI" id="CHEBI:59789"/>
    </ligand>
</feature>
<dbReference type="HAMAP" id="MF_03044">
    <property type="entry name" value="BMT2"/>
    <property type="match status" value="1"/>
</dbReference>
<comment type="similarity">
    <text evidence="4">Belongs to the BMT2 family.</text>
</comment>
<dbReference type="PANTHER" id="PTHR21008">
    <property type="entry name" value="S-ADENOSYLMETHIONINE SENSOR UPSTREAM OF MTORC1-RELATED"/>
    <property type="match status" value="1"/>
</dbReference>
<feature type="compositionally biased region" description="Basic residues" evidence="5">
    <location>
        <begin position="1"/>
        <end position="11"/>
    </location>
</feature>
<organism evidence="6 7">
    <name type="scientific">Lentinus tigrinus ALCF2SS1-6</name>
    <dbReference type="NCBI Taxonomy" id="1328759"/>
    <lineage>
        <taxon>Eukaryota</taxon>
        <taxon>Fungi</taxon>
        <taxon>Dikarya</taxon>
        <taxon>Basidiomycota</taxon>
        <taxon>Agaricomycotina</taxon>
        <taxon>Agaricomycetes</taxon>
        <taxon>Polyporales</taxon>
        <taxon>Polyporaceae</taxon>
        <taxon>Lentinus</taxon>
    </lineage>
</organism>
<evidence type="ECO:0000313" key="6">
    <source>
        <dbReference type="EMBL" id="RPD65870.1"/>
    </source>
</evidence>
<dbReference type="STRING" id="1328759.A0A5C2SQE6"/>
<protein>
    <recommendedName>
        <fullName evidence="4">25S rRNA adenine-N(1) methyltransferase</fullName>
        <ecNumber evidence="4">2.1.1.-</ecNumber>
    </recommendedName>
</protein>
<dbReference type="InterPro" id="IPR029063">
    <property type="entry name" value="SAM-dependent_MTases_sf"/>
</dbReference>
<evidence type="ECO:0000256" key="2">
    <source>
        <dbReference type="ARBA" id="ARBA00022679"/>
    </source>
</evidence>
<dbReference type="Pfam" id="PF11968">
    <property type="entry name" value="Bmt2"/>
    <property type="match status" value="1"/>
</dbReference>
<dbReference type="InterPro" id="IPR021867">
    <property type="entry name" value="Bmt2/SAMTOR"/>
</dbReference>
<keyword evidence="1 4" id="KW-0489">Methyltransferase</keyword>
<keyword evidence="7" id="KW-1185">Reference proteome</keyword>
<evidence type="ECO:0000256" key="5">
    <source>
        <dbReference type="SAM" id="MobiDB-lite"/>
    </source>
</evidence>
<evidence type="ECO:0000256" key="1">
    <source>
        <dbReference type="ARBA" id="ARBA00022603"/>
    </source>
</evidence>
<dbReference type="GO" id="GO:0005730">
    <property type="term" value="C:nucleolus"/>
    <property type="evidence" value="ECO:0007669"/>
    <property type="project" value="UniProtKB-SubCell"/>
</dbReference>